<dbReference type="Pfam" id="PF00126">
    <property type="entry name" value="HTH_1"/>
    <property type="match status" value="1"/>
</dbReference>
<dbReference type="SUPFAM" id="SSF46785">
    <property type="entry name" value="Winged helix' DNA-binding domain"/>
    <property type="match status" value="1"/>
</dbReference>
<dbReference type="InterPro" id="IPR036388">
    <property type="entry name" value="WH-like_DNA-bd_sf"/>
</dbReference>
<organism evidence="6 7">
    <name type="scientific">Paraburkholderia metrosideri</name>
    <dbReference type="NCBI Taxonomy" id="580937"/>
    <lineage>
        <taxon>Bacteria</taxon>
        <taxon>Pseudomonadati</taxon>
        <taxon>Pseudomonadota</taxon>
        <taxon>Betaproteobacteria</taxon>
        <taxon>Burkholderiales</taxon>
        <taxon>Burkholderiaceae</taxon>
        <taxon>Paraburkholderia</taxon>
    </lineage>
</organism>
<reference evidence="6 7" key="1">
    <citation type="journal article" date="2024" name="Chem. Sci.">
        <title>Discovery of megapolipeptins by genome mining of a Burkholderiales bacteria collection.</title>
        <authorList>
            <person name="Paulo B.S."/>
            <person name="Recchia M.J.J."/>
            <person name="Lee S."/>
            <person name="Fergusson C.H."/>
            <person name="Romanowski S.B."/>
            <person name="Hernandez A."/>
            <person name="Krull N."/>
            <person name="Liu D.Y."/>
            <person name="Cavanagh H."/>
            <person name="Bos A."/>
            <person name="Gray C.A."/>
            <person name="Murphy B.T."/>
            <person name="Linington R.G."/>
            <person name="Eustaquio A.S."/>
        </authorList>
    </citation>
    <scope>NUCLEOTIDE SEQUENCE [LARGE SCALE GENOMIC DNA]</scope>
    <source>
        <strain evidence="6 7">RL17-338-BIC-A</strain>
    </source>
</reference>
<dbReference type="Proteomes" id="UP001629432">
    <property type="component" value="Unassembled WGS sequence"/>
</dbReference>
<comment type="caution">
    <text evidence="6">The sequence shown here is derived from an EMBL/GenBank/DDBJ whole genome shotgun (WGS) entry which is preliminary data.</text>
</comment>
<evidence type="ECO:0000256" key="4">
    <source>
        <dbReference type="ARBA" id="ARBA00023163"/>
    </source>
</evidence>
<dbReference type="PANTHER" id="PTHR30537:SF5">
    <property type="entry name" value="HTH-TYPE TRANSCRIPTIONAL ACTIVATOR TTDR-RELATED"/>
    <property type="match status" value="1"/>
</dbReference>
<evidence type="ECO:0000256" key="2">
    <source>
        <dbReference type="ARBA" id="ARBA00023015"/>
    </source>
</evidence>
<accession>A0ABW9DWJ7</accession>
<dbReference type="SUPFAM" id="SSF53850">
    <property type="entry name" value="Periplasmic binding protein-like II"/>
    <property type="match status" value="1"/>
</dbReference>
<dbReference type="Gene3D" id="3.40.190.290">
    <property type="match status" value="1"/>
</dbReference>
<keyword evidence="2" id="KW-0805">Transcription regulation</keyword>
<keyword evidence="4" id="KW-0804">Transcription</keyword>
<dbReference type="Pfam" id="PF03466">
    <property type="entry name" value="LysR_substrate"/>
    <property type="match status" value="1"/>
</dbReference>
<dbReference type="PROSITE" id="PS50931">
    <property type="entry name" value="HTH_LYSR"/>
    <property type="match status" value="1"/>
</dbReference>
<feature type="domain" description="HTH lysR-type" evidence="5">
    <location>
        <begin position="1"/>
        <end position="59"/>
    </location>
</feature>
<comment type="similarity">
    <text evidence="1">Belongs to the LysR transcriptional regulatory family.</text>
</comment>
<evidence type="ECO:0000259" key="5">
    <source>
        <dbReference type="PROSITE" id="PS50931"/>
    </source>
</evidence>
<sequence>MDKLLALRTLLKVADCGGFTAAAHELGKTTSSIARIMDGLEASLGTSLLTRTTRNVTLTDAGQAYVEQVRQVLSDLNNADNDVIDRGTELTGHLRVCVSATYGRLHLAPHIPTFLRDYPKVTMDLVVSDTHLDLVSERLDVAVRVGVPDVDEKLVVKPLSKSERLLVASPDYLQRSGEPTTPADLAKHQCVQFAYRPGRRQRWKFRAGDATESVIVTGQLITNNLDMIASAAIGGQGVALLPRWLVAQPVRDGRLVRLFEDAEITADAGEAFIYATYLPNRRHSRKVRAFVSFVEALS</sequence>
<name>A0ABW9DWJ7_9BURK</name>
<evidence type="ECO:0000256" key="3">
    <source>
        <dbReference type="ARBA" id="ARBA00023125"/>
    </source>
</evidence>
<dbReference type="CDD" id="cd08422">
    <property type="entry name" value="PBP2_CrgA_like"/>
    <property type="match status" value="1"/>
</dbReference>
<evidence type="ECO:0000256" key="1">
    <source>
        <dbReference type="ARBA" id="ARBA00009437"/>
    </source>
</evidence>
<proteinExistence type="inferred from homology"/>
<evidence type="ECO:0000313" key="6">
    <source>
        <dbReference type="EMBL" id="MFM0639052.1"/>
    </source>
</evidence>
<dbReference type="EMBL" id="JAQQCF010000018">
    <property type="protein sequence ID" value="MFM0639052.1"/>
    <property type="molecule type" value="Genomic_DNA"/>
</dbReference>
<evidence type="ECO:0000313" key="7">
    <source>
        <dbReference type="Proteomes" id="UP001629432"/>
    </source>
</evidence>
<keyword evidence="7" id="KW-1185">Reference proteome</keyword>
<keyword evidence="3" id="KW-0238">DNA-binding</keyword>
<protein>
    <submittedName>
        <fullName evidence="6">LysR family transcriptional regulator</fullName>
    </submittedName>
</protein>
<dbReference type="PANTHER" id="PTHR30537">
    <property type="entry name" value="HTH-TYPE TRANSCRIPTIONAL REGULATOR"/>
    <property type="match status" value="1"/>
</dbReference>
<dbReference type="InterPro" id="IPR036390">
    <property type="entry name" value="WH_DNA-bd_sf"/>
</dbReference>
<dbReference type="InterPro" id="IPR000847">
    <property type="entry name" value="LysR_HTH_N"/>
</dbReference>
<dbReference type="RefSeq" id="WP_408337947.1">
    <property type="nucleotide sequence ID" value="NZ_JAQQCF010000018.1"/>
</dbReference>
<dbReference type="InterPro" id="IPR005119">
    <property type="entry name" value="LysR_subst-bd"/>
</dbReference>
<dbReference type="Gene3D" id="1.10.10.10">
    <property type="entry name" value="Winged helix-like DNA-binding domain superfamily/Winged helix DNA-binding domain"/>
    <property type="match status" value="1"/>
</dbReference>
<gene>
    <name evidence="6" type="ORF">PQQ63_20400</name>
</gene>
<dbReference type="InterPro" id="IPR058163">
    <property type="entry name" value="LysR-type_TF_proteobact-type"/>
</dbReference>